<accession>A0A8J2RZG6</accession>
<evidence type="ECO:0000256" key="1">
    <source>
        <dbReference type="ARBA" id="ARBA00004613"/>
    </source>
</evidence>
<evidence type="ECO:0000256" key="5">
    <source>
        <dbReference type="ARBA" id="ARBA00023157"/>
    </source>
</evidence>
<proteinExistence type="inferred from homology"/>
<keyword evidence="10" id="KW-1185">Reference proteome</keyword>
<dbReference type="PANTHER" id="PTHR11848">
    <property type="entry name" value="TGF-BETA FAMILY"/>
    <property type="match status" value="1"/>
</dbReference>
<keyword evidence="3" id="KW-0964">Secreted</keyword>
<dbReference type="GO" id="GO:0005615">
    <property type="term" value="C:extracellular space"/>
    <property type="evidence" value="ECO:0007669"/>
    <property type="project" value="TreeGrafter"/>
</dbReference>
<feature type="region of interest" description="Disordered" evidence="7">
    <location>
        <begin position="285"/>
        <end position="306"/>
    </location>
</feature>
<evidence type="ECO:0000259" key="8">
    <source>
        <dbReference type="PROSITE" id="PS51362"/>
    </source>
</evidence>
<dbReference type="InterPro" id="IPR001839">
    <property type="entry name" value="TGF-b_C"/>
</dbReference>
<sequence>MECWSRREELMSDTMTFRSEKELLRPFPSVGRLFQWSNPFRTLNYHGTRQPALLVIWTLLFIGYFPTSMQTEQVGQSDSWPLERNDQECPTCTRERTVSVMKDDDIKRWRIESTKQQILDRLEMEDRPPRVKTKQVALHMHSLPPTIILPDIISSPYEIAQEVEPARQIILFPTKTFRRNKINKNNHHNDPPPLDRGETLTLKFPITDDMLVDALQSAILWTAQETSSNNSASVDWESTDVTMTVDRQIDRHHRHRFLSLPLETRLHLDHPDHPQPYLIIKIDPSQRRSAEVNSRNSRHKRQSTTTPRCGATVTQCCRESLFVSFKDVGWDDWIVAPSGFHAFYCRGSCRTFTAPASSANSHASLLQKLVARERVPIEARPHLAPCCAPTRLSPLVIFYSDENNVIKQRTLPNMIVESCGCAL</sequence>
<dbReference type="InterPro" id="IPR015615">
    <property type="entry name" value="TGF-beta-rel"/>
</dbReference>
<keyword evidence="5" id="KW-1015">Disulfide bond</keyword>
<dbReference type="EMBL" id="CAKKLH010000319">
    <property type="protein sequence ID" value="CAH0111897.1"/>
    <property type="molecule type" value="Genomic_DNA"/>
</dbReference>
<dbReference type="Proteomes" id="UP000789390">
    <property type="component" value="Unassembled WGS sequence"/>
</dbReference>
<keyword evidence="4 6" id="KW-0339">Growth factor</keyword>
<evidence type="ECO:0000313" key="10">
    <source>
        <dbReference type="Proteomes" id="UP000789390"/>
    </source>
</evidence>
<dbReference type="PROSITE" id="PS51362">
    <property type="entry name" value="TGF_BETA_2"/>
    <property type="match status" value="1"/>
</dbReference>
<dbReference type="InterPro" id="IPR029034">
    <property type="entry name" value="Cystine-knot_cytokine"/>
</dbReference>
<name>A0A8J2RZG6_9CRUS</name>
<comment type="similarity">
    <text evidence="2 6">Belongs to the TGF-beta family.</text>
</comment>
<dbReference type="PRINTS" id="PR00669">
    <property type="entry name" value="INHIBINA"/>
</dbReference>
<evidence type="ECO:0000256" key="6">
    <source>
        <dbReference type="RuleBase" id="RU000354"/>
    </source>
</evidence>
<comment type="subcellular location">
    <subcellularLocation>
        <location evidence="1">Secreted</location>
    </subcellularLocation>
</comment>
<dbReference type="OrthoDB" id="6516235at2759"/>
<dbReference type="CDD" id="cd13752">
    <property type="entry name" value="TGF_beta_INHB"/>
    <property type="match status" value="1"/>
</dbReference>
<reference evidence="9" key="1">
    <citation type="submission" date="2021-11" db="EMBL/GenBank/DDBJ databases">
        <authorList>
            <person name="Schell T."/>
        </authorList>
    </citation>
    <scope>NUCLEOTIDE SEQUENCE</scope>
    <source>
        <strain evidence="9">M5</strain>
    </source>
</reference>
<evidence type="ECO:0000256" key="7">
    <source>
        <dbReference type="SAM" id="MobiDB-lite"/>
    </source>
</evidence>
<comment type="caution">
    <text evidence="9">The sequence shown here is derived from an EMBL/GenBank/DDBJ whole genome shotgun (WGS) entry which is preliminary data.</text>
</comment>
<gene>
    <name evidence="9" type="ORF">DGAL_LOCUS15554</name>
</gene>
<dbReference type="Gene3D" id="2.10.90.10">
    <property type="entry name" value="Cystine-knot cytokines"/>
    <property type="match status" value="1"/>
</dbReference>
<evidence type="ECO:0000313" key="9">
    <source>
        <dbReference type="EMBL" id="CAH0111897.1"/>
    </source>
</evidence>
<organism evidence="9 10">
    <name type="scientific">Daphnia galeata</name>
    <dbReference type="NCBI Taxonomy" id="27404"/>
    <lineage>
        <taxon>Eukaryota</taxon>
        <taxon>Metazoa</taxon>
        <taxon>Ecdysozoa</taxon>
        <taxon>Arthropoda</taxon>
        <taxon>Crustacea</taxon>
        <taxon>Branchiopoda</taxon>
        <taxon>Diplostraca</taxon>
        <taxon>Cladocera</taxon>
        <taxon>Anomopoda</taxon>
        <taxon>Daphniidae</taxon>
        <taxon>Daphnia</taxon>
    </lineage>
</organism>
<dbReference type="FunFam" id="2.10.90.10:FF:000088">
    <property type="entry name" value="Inhibin beta B chain"/>
    <property type="match status" value="1"/>
</dbReference>
<evidence type="ECO:0000256" key="4">
    <source>
        <dbReference type="ARBA" id="ARBA00023030"/>
    </source>
</evidence>
<dbReference type="GO" id="GO:0005125">
    <property type="term" value="F:cytokine activity"/>
    <property type="evidence" value="ECO:0007669"/>
    <property type="project" value="TreeGrafter"/>
</dbReference>
<evidence type="ECO:0000256" key="3">
    <source>
        <dbReference type="ARBA" id="ARBA00022525"/>
    </source>
</evidence>
<dbReference type="GO" id="GO:0008083">
    <property type="term" value="F:growth factor activity"/>
    <property type="evidence" value="ECO:0007669"/>
    <property type="project" value="UniProtKB-KW"/>
</dbReference>
<dbReference type="SUPFAM" id="SSF57501">
    <property type="entry name" value="Cystine-knot cytokines"/>
    <property type="match status" value="1"/>
</dbReference>
<dbReference type="PANTHER" id="PTHR11848:SF309">
    <property type="entry name" value="INHIBIN BETA CHAIN"/>
    <property type="match status" value="1"/>
</dbReference>
<dbReference type="AlphaFoldDB" id="A0A8J2RZG6"/>
<evidence type="ECO:0000256" key="2">
    <source>
        <dbReference type="ARBA" id="ARBA00006656"/>
    </source>
</evidence>
<feature type="domain" description="TGF-beta family profile" evidence="8">
    <location>
        <begin position="298"/>
        <end position="422"/>
    </location>
</feature>
<dbReference type="SMART" id="SM00204">
    <property type="entry name" value="TGFB"/>
    <property type="match status" value="1"/>
</dbReference>
<dbReference type="PROSITE" id="PS00250">
    <property type="entry name" value="TGF_BETA_1"/>
    <property type="match status" value="1"/>
</dbReference>
<dbReference type="Pfam" id="PF00019">
    <property type="entry name" value="TGF_beta"/>
    <property type="match status" value="1"/>
</dbReference>
<dbReference type="InterPro" id="IPR017948">
    <property type="entry name" value="TGFb_CS"/>
</dbReference>
<protein>
    <recommendedName>
        <fullName evidence="8">TGF-beta family profile domain-containing protein</fullName>
    </recommendedName>
</protein>